<dbReference type="Proteomes" id="UP000600799">
    <property type="component" value="Unassembled WGS sequence"/>
</dbReference>
<reference evidence="2 3" key="1">
    <citation type="submission" date="2020-11" db="EMBL/GenBank/DDBJ databases">
        <title>The genome sequence of Novosphingobium sp. 1Y9A.</title>
        <authorList>
            <person name="Liu Y."/>
        </authorList>
    </citation>
    <scope>NUCLEOTIDE SEQUENCE [LARGE SCALE GENOMIC DNA]</scope>
    <source>
        <strain evidence="2 3">1Y9A</strain>
    </source>
</reference>
<accession>A0ABS0HDP9</accession>
<dbReference type="RefSeq" id="WP_196274770.1">
    <property type="nucleotide sequence ID" value="NZ_JADQDC010000003.1"/>
</dbReference>
<evidence type="ECO:0000256" key="1">
    <source>
        <dbReference type="SAM" id="SignalP"/>
    </source>
</evidence>
<evidence type="ECO:0000313" key="3">
    <source>
        <dbReference type="Proteomes" id="UP000600799"/>
    </source>
</evidence>
<protein>
    <submittedName>
        <fullName evidence="2">Uncharacterized protein</fullName>
    </submittedName>
</protein>
<feature type="chain" id="PRO_5046148119" evidence="1">
    <location>
        <begin position="23"/>
        <end position="201"/>
    </location>
</feature>
<sequence>MFKQKSGLAACAALLAASSAPAFGQAWIGQVVGQMAAQQAAAAQEAACRQGTPASDKTQAWALSSSEEAMAAYLQLGPTSKPSALGKVFALKREDASWKGPDGTKVPLTQVSARLEGPKPKLERTAFVVAGDGTSARGIWKATWAEQPDRVAWYAVDLVGSPGKSMWGGGGYRIWHFTHFEGGEAPAAPAAYCHYDPDQAW</sequence>
<comment type="caution">
    <text evidence="2">The sequence shown here is derived from an EMBL/GenBank/DDBJ whole genome shotgun (WGS) entry which is preliminary data.</text>
</comment>
<keyword evidence="1" id="KW-0732">Signal</keyword>
<keyword evidence="3" id="KW-1185">Reference proteome</keyword>
<gene>
    <name evidence="2" type="ORF">I2488_05290</name>
</gene>
<name>A0ABS0HDP9_9SPHN</name>
<organism evidence="2 3">
    <name type="scientific">Novosphingobium jiangmenense</name>
    <dbReference type="NCBI Taxonomy" id="2791981"/>
    <lineage>
        <taxon>Bacteria</taxon>
        <taxon>Pseudomonadati</taxon>
        <taxon>Pseudomonadota</taxon>
        <taxon>Alphaproteobacteria</taxon>
        <taxon>Sphingomonadales</taxon>
        <taxon>Sphingomonadaceae</taxon>
        <taxon>Novosphingobium</taxon>
    </lineage>
</organism>
<feature type="signal peptide" evidence="1">
    <location>
        <begin position="1"/>
        <end position="22"/>
    </location>
</feature>
<evidence type="ECO:0000313" key="2">
    <source>
        <dbReference type="EMBL" id="MBF9150407.1"/>
    </source>
</evidence>
<proteinExistence type="predicted"/>
<dbReference type="EMBL" id="JADQDC010000003">
    <property type="protein sequence ID" value="MBF9150407.1"/>
    <property type="molecule type" value="Genomic_DNA"/>
</dbReference>